<feature type="compositionally biased region" description="Acidic residues" evidence="1">
    <location>
        <begin position="7"/>
        <end position="19"/>
    </location>
</feature>
<protein>
    <submittedName>
        <fullName evidence="2">Uncharacterized protein</fullName>
    </submittedName>
</protein>
<dbReference type="Gramene" id="FCD_00032658-RA">
    <property type="protein sequence ID" value="FCD_00032658-RA:cds"/>
    <property type="gene ID" value="FCD_00032658"/>
</dbReference>
<feature type="compositionally biased region" description="Acidic residues" evidence="1">
    <location>
        <begin position="64"/>
        <end position="74"/>
    </location>
</feature>
<evidence type="ECO:0000256" key="1">
    <source>
        <dbReference type="SAM" id="MobiDB-lite"/>
    </source>
</evidence>
<name>A0AA88JEV5_FICCA</name>
<feature type="region of interest" description="Disordered" evidence="1">
    <location>
        <begin position="1"/>
        <end position="95"/>
    </location>
</feature>
<evidence type="ECO:0000313" key="2">
    <source>
        <dbReference type="EMBL" id="GMN74373.1"/>
    </source>
</evidence>
<evidence type="ECO:0000313" key="3">
    <source>
        <dbReference type="Proteomes" id="UP001187192"/>
    </source>
</evidence>
<dbReference type="AlphaFoldDB" id="A0AA88JEV5"/>
<dbReference type="EMBL" id="BTGU01017358">
    <property type="protein sequence ID" value="GMN74373.1"/>
    <property type="molecule type" value="Genomic_DNA"/>
</dbReference>
<feature type="compositionally biased region" description="Basic and acidic residues" evidence="1">
    <location>
        <begin position="76"/>
        <end position="87"/>
    </location>
</feature>
<dbReference type="Proteomes" id="UP001187192">
    <property type="component" value="Unassembled WGS sequence"/>
</dbReference>
<keyword evidence="3" id="KW-1185">Reference proteome</keyword>
<reference evidence="2" key="1">
    <citation type="submission" date="2023-07" db="EMBL/GenBank/DDBJ databases">
        <title>draft genome sequence of fig (Ficus carica).</title>
        <authorList>
            <person name="Takahashi T."/>
            <person name="Nishimura K."/>
        </authorList>
    </citation>
    <scope>NUCLEOTIDE SEQUENCE</scope>
</reference>
<accession>A0AA88JEV5</accession>
<organism evidence="2 3">
    <name type="scientific">Ficus carica</name>
    <name type="common">Common fig</name>
    <dbReference type="NCBI Taxonomy" id="3494"/>
    <lineage>
        <taxon>Eukaryota</taxon>
        <taxon>Viridiplantae</taxon>
        <taxon>Streptophyta</taxon>
        <taxon>Embryophyta</taxon>
        <taxon>Tracheophyta</taxon>
        <taxon>Spermatophyta</taxon>
        <taxon>Magnoliopsida</taxon>
        <taxon>eudicotyledons</taxon>
        <taxon>Gunneridae</taxon>
        <taxon>Pentapetalae</taxon>
        <taxon>rosids</taxon>
        <taxon>fabids</taxon>
        <taxon>Rosales</taxon>
        <taxon>Moraceae</taxon>
        <taxon>Ficeae</taxon>
        <taxon>Ficus</taxon>
    </lineage>
</organism>
<comment type="caution">
    <text evidence="2">The sequence shown here is derived from an EMBL/GenBank/DDBJ whole genome shotgun (WGS) entry which is preliminary data.</text>
</comment>
<sequence>MKAYSTGDDDAGDDGDEGGVSEPGLALEGGEVGEEGGEEGGGGADGLVEGDSEVAERDVAADDGGAEDEAESGDLQELRPGFERLERDDLEEDDG</sequence>
<proteinExistence type="predicted"/>
<gene>
    <name evidence="2" type="ORF">TIFTF001_055411</name>
</gene>